<dbReference type="SUPFAM" id="SSF81383">
    <property type="entry name" value="F-box domain"/>
    <property type="match status" value="1"/>
</dbReference>
<dbReference type="EMBL" id="PQIB02000011">
    <property type="protein sequence ID" value="RLM84467.1"/>
    <property type="molecule type" value="Genomic_DNA"/>
</dbReference>
<accession>A0A3L6QKR4</accession>
<dbReference type="OrthoDB" id="691391at2759"/>
<name>A0A3L6QKR4_PANMI</name>
<proteinExistence type="predicted"/>
<dbReference type="PANTHER" id="PTHR32133">
    <property type="entry name" value="OS07G0120400 PROTEIN"/>
    <property type="match status" value="1"/>
</dbReference>
<protein>
    <recommendedName>
        <fullName evidence="3">F-box domain-containing protein</fullName>
    </recommendedName>
</protein>
<sequence>MGAPPPAGALMEEPSSLARAALVCKPWCRLISVPRFGRRLREFHRTAPVLGLICNRADEYLYSIYLARFVTTCSFRPRHADRRWWRALDARHGRVLLRGVSWGPRQLVVWDPVTDDWSQLPTGPLLAYDWNAAMLCAACGTGACDQLDCYLRPFLVVFLGTGVDHMTLWVYSSEVGAWREPTSVVQFPKYHVDLLPSAIVGNALHFIIDYSRRIFKYDLATREMFVILQPPRSYRSCTTIMTMEDGGLGVARMEGPRLSLWSMEANLNGSMGWAQIRAIDLVKLLSVNAQSICSDFVGFAHGVGILFVGTDDGLFSLDLKSGQVRKHWERSLQVTDQGLVPQALNRQKILNDRFLGSG</sequence>
<gene>
    <name evidence="1" type="ORF">C2845_PM04G05320</name>
</gene>
<evidence type="ECO:0000313" key="2">
    <source>
        <dbReference type="Proteomes" id="UP000275267"/>
    </source>
</evidence>
<reference evidence="2" key="1">
    <citation type="journal article" date="2019" name="Nat. Commun.">
        <title>The genome of broomcorn millet.</title>
        <authorList>
            <person name="Zou C."/>
            <person name="Miki D."/>
            <person name="Li D."/>
            <person name="Tang Q."/>
            <person name="Xiao L."/>
            <person name="Rajput S."/>
            <person name="Deng P."/>
            <person name="Jia W."/>
            <person name="Huang R."/>
            <person name="Zhang M."/>
            <person name="Sun Y."/>
            <person name="Hu J."/>
            <person name="Fu X."/>
            <person name="Schnable P.S."/>
            <person name="Li F."/>
            <person name="Zhang H."/>
            <person name="Feng B."/>
            <person name="Zhu X."/>
            <person name="Liu R."/>
            <person name="Schnable J.C."/>
            <person name="Zhu J.-K."/>
            <person name="Zhang H."/>
        </authorList>
    </citation>
    <scope>NUCLEOTIDE SEQUENCE [LARGE SCALE GENOMIC DNA]</scope>
</reference>
<evidence type="ECO:0008006" key="3">
    <source>
        <dbReference type="Google" id="ProtNLM"/>
    </source>
</evidence>
<dbReference type="Proteomes" id="UP000275267">
    <property type="component" value="Unassembled WGS sequence"/>
</dbReference>
<comment type="caution">
    <text evidence="1">The sequence shown here is derived from an EMBL/GenBank/DDBJ whole genome shotgun (WGS) entry which is preliminary data.</text>
</comment>
<keyword evidence="2" id="KW-1185">Reference proteome</keyword>
<dbReference type="InterPro" id="IPR036047">
    <property type="entry name" value="F-box-like_dom_sf"/>
</dbReference>
<dbReference type="SUPFAM" id="SSF50969">
    <property type="entry name" value="YVTN repeat-like/Quinoprotein amine dehydrogenase"/>
    <property type="match status" value="1"/>
</dbReference>
<dbReference type="PANTHER" id="PTHR32133:SF379">
    <property type="entry name" value="F-BOX DOMAIN-CONTAINING PROTEIN"/>
    <property type="match status" value="1"/>
</dbReference>
<dbReference type="InterPro" id="IPR011044">
    <property type="entry name" value="Quino_amine_DH_bsu"/>
</dbReference>
<organism evidence="1 2">
    <name type="scientific">Panicum miliaceum</name>
    <name type="common">Proso millet</name>
    <name type="synonym">Broomcorn millet</name>
    <dbReference type="NCBI Taxonomy" id="4540"/>
    <lineage>
        <taxon>Eukaryota</taxon>
        <taxon>Viridiplantae</taxon>
        <taxon>Streptophyta</taxon>
        <taxon>Embryophyta</taxon>
        <taxon>Tracheophyta</taxon>
        <taxon>Spermatophyta</taxon>
        <taxon>Magnoliopsida</taxon>
        <taxon>Liliopsida</taxon>
        <taxon>Poales</taxon>
        <taxon>Poaceae</taxon>
        <taxon>PACMAD clade</taxon>
        <taxon>Panicoideae</taxon>
        <taxon>Panicodae</taxon>
        <taxon>Paniceae</taxon>
        <taxon>Panicinae</taxon>
        <taxon>Panicum</taxon>
        <taxon>Panicum sect. Panicum</taxon>
    </lineage>
</organism>
<dbReference type="AlphaFoldDB" id="A0A3L6QKR4"/>
<evidence type="ECO:0000313" key="1">
    <source>
        <dbReference type="EMBL" id="RLM84467.1"/>
    </source>
</evidence>